<dbReference type="EMBL" id="JAGIXG020000102">
    <property type="protein sequence ID" value="KAI6777808.1"/>
    <property type="molecule type" value="Genomic_DNA"/>
</dbReference>
<dbReference type="Proteomes" id="UP001055219">
    <property type="component" value="Unassembled WGS sequence"/>
</dbReference>
<evidence type="ECO:0000313" key="6">
    <source>
        <dbReference type="EMBL" id="KAI6777808.1"/>
    </source>
</evidence>
<feature type="domain" description="Nephrocystin 3-like N-terminal" evidence="5">
    <location>
        <begin position="242"/>
        <end position="409"/>
    </location>
</feature>
<dbReference type="Gene3D" id="1.20.120.1020">
    <property type="entry name" value="Prion-inhibition and propagation, HeLo domain"/>
    <property type="match status" value="1"/>
</dbReference>
<dbReference type="InterPro" id="IPR027417">
    <property type="entry name" value="P-loop_NTPase"/>
</dbReference>
<evidence type="ECO:0000313" key="7">
    <source>
        <dbReference type="Proteomes" id="UP001055219"/>
    </source>
</evidence>
<dbReference type="PROSITE" id="PS50297">
    <property type="entry name" value="ANK_REP_REGION"/>
    <property type="match status" value="9"/>
</dbReference>
<dbReference type="Pfam" id="PF24883">
    <property type="entry name" value="NPHP3_N"/>
    <property type="match status" value="1"/>
</dbReference>
<dbReference type="InterPro" id="IPR036770">
    <property type="entry name" value="Ankyrin_rpt-contain_sf"/>
</dbReference>
<dbReference type="GeneID" id="75829352"/>
<keyword evidence="2 3" id="KW-0040">ANK repeat</keyword>
<feature type="repeat" description="ANK" evidence="3">
    <location>
        <begin position="732"/>
        <end position="764"/>
    </location>
</feature>
<feature type="repeat" description="ANK" evidence="3">
    <location>
        <begin position="930"/>
        <end position="962"/>
    </location>
</feature>
<dbReference type="PANTHER" id="PTHR24198">
    <property type="entry name" value="ANKYRIN REPEAT AND PROTEIN KINASE DOMAIN-CONTAINING PROTEIN"/>
    <property type="match status" value="1"/>
</dbReference>
<evidence type="ECO:0000256" key="1">
    <source>
        <dbReference type="ARBA" id="ARBA00022737"/>
    </source>
</evidence>
<feature type="domain" description="Prion-inhibition and propagation HeLo" evidence="4">
    <location>
        <begin position="12"/>
        <end position="155"/>
    </location>
</feature>
<dbReference type="InterPro" id="IPR029498">
    <property type="entry name" value="HeLo_dom"/>
</dbReference>
<accession>A0A9P9XU12</accession>
<dbReference type="Pfam" id="PF14479">
    <property type="entry name" value="HeLo"/>
    <property type="match status" value="1"/>
</dbReference>
<sequence length="1100" mass="119563">MSKSATKLMLLCKEAIDRVKDYQSFASDSASLSVQLNAHRVRLERWGRSVGLDNGQLSAEHDPLLDDDQTRSMVGSLLTIINSTLGSDGRQYQARGVPTNLDATLGNINQLRTLDGVGSRRRKLTWALGGKGDRTMQITQLGKLVQHLHDLVPPGRVATTPPTTDLGSLDAFRGAGPLGTTPRPGTQSEHVWLAEIRQTMAEYRQALAEVQAETRREVHAWLLGRPSPNERYDESRNKRLPGTCDWILSRPIFARWSAAGADLPPGSPELLWIYGPPGFGKTILCTRIVEHLLAVPGNTVAHFFFSSDHESRRDPCAAIRSWVSQLASHPEAYALVRQRWETTLDHVATRATVVQLLHEVLQARPGCYLVVDGLDECTAPADDSSSVARFLKDVKGAITSTTRVVVVSREETEIRQSLRAGDFARVVEYQISPEDVSADAATCARDIADRKLPSKDEDVRASLSRTMADRCEGQFLWLKMQEPSLKTWKNLGQLQKVLDSTPKGLDRVYQRNWEKITRSDQGDRAVALLRWSAFALRPLTISEMTEAVLIDEDHEDLPADELPDAVDDDYIRSEILEVCGPLLESRQTWQYGASTEGSPFQAILRDYSAASWHAHAKSGVSLDGDLGTLERVRIFMNEAHPCWKPWRMWFDKHDDDERKQAEDGDIPPGPSYYALKLDLSAVAISHIKEFGPGPLTASGRRSVLDLCCLQGNIQAAEAILDAGVDVETRGIMGRTPLYTASHSGWAELAGLLLDRGAEMGAADQDRVTPILAAAANGHLEVVKFLVDRGADITVADDTGLTPVLAAAANGHLEVVKFLVDRGADITVANDTELTPVLAAAAKGHLEVVKFLVDRGADITVANSNGWTPVNSAAEKGHLEVVKFLVDKGADITVADNAGWTPLNSAASNGHLEVVKFLVDRGADITVANNAGWTPLNSAAANGHLEVVKFLVDRGADITVANNAGWTPVLAAAADSHLEVVKFLVDRGADITVANNAGRTPVLAAAANSHLEVVKFLVDKGADITVADSIGWTPMLAAAYGGYLEIVRKLEAVPGSDVTRTDHLGRSALFFSARRGHVHVVEYLLSNDRMDPSSVDCAGLV</sequence>
<dbReference type="AlphaFoldDB" id="A0A9P9XU12"/>
<dbReference type="SMART" id="SM00248">
    <property type="entry name" value="ANK"/>
    <property type="match status" value="12"/>
</dbReference>
<evidence type="ECO:0000256" key="3">
    <source>
        <dbReference type="PROSITE-ProRule" id="PRU00023"/>
    </source>
</evidence>
<gene>
    <name evidence="6" type="ORF">J7T54_002844</name>
</gene>
<feature type="repeat" description="ANK" evidence="3">
    <location>
        <begin position="831"/>
        <end position="863"/>
    </location>
</feature>
<dbReference type="InterPro" id="IPR056884">
    <property type="entry name" value="NPHP3-like_N"/>
</dbReference>
<feature type="repeat" description="ANK" evidence="3">
    <location>
        <begin position="897"/>
        <end position="929"/>
    </location>
</feature>
<proteinExistence type="predicted"/>
<comment type="caution">
    <text evidence="6">The sequence shown here is derived from an EMBL/GenBank/DDBJ whole genome shotgun (WGS) entry which is preliminary data.</text>
</comment>
<dbReference type="SUPFAM" id="SSF52540">
    <property type="entry name" value="P-loop containing nucleoside triphosphate hydrolases"/>
    <property type="match status" value="1"/>
</dbReference>
<organism evidence="6 7">
    <name type="scientific">Emericellopsis cladophorae</name>
    <dbReference type="NCBI Taxonomy" id="2686198"/>
    <lineage>
        <taxon>Eukaryota</taxon>
        <taxon>Fungi</taxon>
        <taxon>Dikarya</taxon>
        <taxon>Ascomycota</taxon>
        <taxon>Pezizomycotina</taxon>
        <taxon>Sordariomycetes</taxon>
        <taxon>Hypocreomycetidae</taxon>
        <taxon>Hypocreales</taxon>
        <taxon>Bionectriaceae</taxon>
        <taxon>Emericellopsis</taxon>
    </lineage>
</organism>
<keyword evidence="7" id="KW-1185">Reference proteome</keyword>
<dbReference type="SUPFAM" id="SSF48403">
    <property type="entry name" value="Ankyrin repeat"/>
    <property type="match status" value="1"/>
</dbReference>
<feature type="repeat" description="ANK" evidence="3">
    <location>
        <begin position="996"/>
        <end position="1028"/>
    </location>
</feature>
<reference evidence="6" key="1">
    <citation type="journal article" date="2021" name="J Fungi (Basel)">
        <title>Genomic and Metabolomic Analyses of the Marine Fungus Emericellopsis cladophorae: Insights into Saltwater Adaptability Mechanisms and Its Biosynthetic Potential.</title>
        <authorList>
            <person name="Goncalves M.F.M."/>
            <person name="Hilario S."/>
            <person name="Van de Peer Y."/>
            <person name="Esteves A.C."/>
            <person name="Alves A."/>
        </authorList>
    </citation>
    <scope>NUCLEOTIDE SEQUENCE</scope>
    <source>
        <strain evidence="6">MUM 19.33</strain>
    </source>
</reference>
<dbReference type="Pfam" id="PF12796">
    <property type="entry name" value="Ank_2"/>
    <property type="match status" value="4"/>
</dbReference>
<dbReference type="PANTHER" id="PTHR24198:SF165">
    <property type="entry name" value="ANKYRIN REPEAT-CONTAINING PROTEIN-RELATED"/>
    <property type="match status" value="1"/>
</dbReference>
<reference evidence="6" key="2">
    <citation type="submission" date="2022-07" db="EMBL/GenBank/DDBJ databases">
        <authorList>
            <person name="Goncalves M.F.M."/>
            <person name="Hilario S."/>
            <person name="Van De Peer Y."/>
            <person name="Esteves A.C."/>
            <person name="Alves A."/>
        </authorList>
    </citation>
    <scope>NUCLEOTIDE SEQUENCE</scope>
    <source>
        <strain evidence="6">MUM 19.33</strain>
    </source>
</reference>
<evidence type="ECO:0000256" key="2">
    <source>
        <dbReference type="ARBA" id="ARBA00023043"/>
    </source>
</evidence>
<dbReference type="InterPro" id="IPR038305">
    <property type="entry name" value="HeLo_sf"/>
</dbReference>
<dbReference type="Gene3D" id="3.40.50.300">
    <property type="entry name" value="P-loop containing nucleotide triphosphate hydrolases"/>
    <property type="match status" value="1"/>
</dbReference>
<dbReference type="InterPro" id="IPR002110">
    <property type="entry name" value="Ankyrin_rpt"/>
</dbReference>
<dbReference type="OrthoDB" id="539213at2759"/>
<feature type="repeat" description="ANK" evidence="3">
    <location>
        <begin position="864"/>
        <end position="896"/>
    </location>
</feature>
<dbReference type="Pfam" id="PF13637">
    <property type="entry name" value="Ank_4"/>
    <property type="match status" value="1"/>
</dbReference>
<evidence type="ECO:0000259" key="5">
    <source>
        <dbReference type="Pfam" id="PF24883"/>
    </source>
</evidence>
<feature type="repeat" description="ANK" evidence="3">
    <location>
        <begin position="798"/>
        <end position="830"/>
    </location>
</feature>
<feature type="repeat" description="ANK" evidence="3">
    <location>
        <begin position="963"/>
        <end position="995"/>
    </location>
</feature>
<dbReference type="RefSeq" id="XP_051358664.1">
    <property type="nucleotide sequence ID" value="XM_051510439.1"/>
</dbReference>
<dbReference type="PROSITE" id="PS50088">
    <property type="entry name" value="ANK_REPEAT"/>
    <property type="match status" value="9"/>
</dbReference>
<name>A0A9P9XU12_9HYPO</name>
<keyword evidence="1" id="KW-0677">Repeat</keyword>
<evidence type="ECO:0000259" key="4">
    <source>
        <dbReference type="Pfam" id="PF14479"/>
    </source>
</evidence>
<dbReference type="Gene3D" id="1.25.40.20">
    <property type="entry name" value="Ankyrin repeat-containing domain"/>
    <property type="match status" value="3"/>
</dbReference>
<dbReference type="PRINTS" id="PR01415">
    <property type="entry name" value="ANKYRIN"/>
</dbReference>
<feature type="repeat" description="ANK" evidence="3">
    <location>
        <begin position="765"/>
        <end position="797"/>
    </location>
</feature>
<protein>
    <submittedName>
        <fullName evidence="6">Uncharacterized protein</fullName>
    </submittedName>
</protein>